<evidence type="ECO:0000313" key="13">
    <source>
        <dbReference type="EMBL" id="MFB2934626.1"/>
    </source>
</evidence>
<evidence type="ECO:0000256" key="9">
    <source>
        <dbReference type="ARBA" id="ARBA00023012"/>
    </source>
</evidence>
<evidence type="ECO:0000256" key="2">
    <source>
        <dbReference type="ARBA" id="ARBA00004370"/>
    </source>
</evidence>
<evidence type="ECO:0000256" key="10">
    <source>
        <dbReference type="ARBA" id="ARBA00023136"/>
    </source>
</evidence>
<dbReference type="InterPro" id="IPR005467">
    <property type="entry name" value="His_kinase_dom"/>
</dbReference>
<evidence type="ECO:0000256" key="4">
    <source>
        <dbReference type="ARBA" id="ARBA00022553"/>
    </source>
</evidence>
<keyword evidence="5" id="KW-0808">Transferase</keyword>
<dbReference type="EC" id="2.7.13.3" evidence="3"/>
<sequence length="451" mass="50456">MSNYKSSVNDTKFQNLHWRLLLSYLTVMVAIIGTSTVAIYEFFADILYQQIDQRLIVLAQAAAHNFTEIKEQYQQEKQVYNADKHRHTQVFRRLDGDGDLDIPWHNLREPDQGVEWFDAEAKLLGNSGTILPNSSLHPGFETINNGQIRTVTIAAYSKEKGNQKLEGYIRTSETTQEVEVVLSKLRWGLGLGSIFALTMTGIGGLWLTRQSLKPIIKSFQQLKQFTADASHELRSPLTAIKTSVDVMRSHPERIHPADEKKLAAIASATQQMSSLVEDLLLLARMDAQTATINQELIPIPIGEILEDLVDFLELPAEDREITLKSDLLTDIFVQGDGTKLIRLFTNLIENALQYTPKGGKVTVFMNCFDRSVIVGVEDTGIGIASENLPFVFDRFWRADKARTRREGGLGMGLAIAQAIAQYHHGEITVTSQLGVGSCFRVRLPVISDPKT</sequence>
<dbReference type="InterPro" id="IPR003594">
    <property type="entry name" value="HATPase_dom"/>
</dbReference>
<reference evidence="13 14" key="1">
    <citation type="submission" date="2024-09" db="EMBL/GenBank/DDBJ databases">
        <title>Floridaenema gen nov. (Aerosakkonemataceae, Aerosakkonematales ord. nov., Cyanobacteria) from benthic tropical and subtropical fresh waters, with the description of four new species.</title>
        <authorList>
            <person name="Moretto J.A."/>
            <person name="Berthold D.E."/>
            <person name="Lefler F.W."/>
            <person name="Huang I.-S."/>
            <person name="Laughinghouse H. IV."/>
        </authorList>
    </citation>
    <scope>NUCLEOTIDE SEQUENCE [LARGE SCALE GENOMIC DNA]</scope>
    <source>
        <strain evidence="13 14">BLCC-F154</strain>
    </source>
</reference>
<evidence type="ECO:0000313" key="14">
    <source>
        <dbReference type="Proteomes" id="UP001576776"/>
    </source>
</evidence>
<comment type="caution">
    <text evidence="13">The sequence shown here is derived from an EMBL/GenBank/DDBJ whole genome shotgun (WGS) entry which is preliminary data.</text>
</comment>
<evidence type="ECO:0000256" key="1">
    <source>
        <dbReference type="ARBA" id="ARBA00000085"/>
    </source>
</evidence>
<evidence type="ECO:0000256" key="11">
    <source>
        <dbReference type="SAM" id="Phobius"/>
    </source>
</evidence>
<accession>A0ABV4Y745</accession>
<dbReference type="SUPFAM" id="SSF55874">
    <property type="entry name" value="ATPase domain of HSP90 chaperone/DNA topoisomerase II/histidine kinase"/>
    <property type="match status" value="1"/>
</dbReference>
<protein>
    <recommendedName>
        <fullName evidence="3">histidine kinase</fullName>
        <ecNumber evidence="3">2.7.13.3</ecNumber>
    </recommendedName>
</protein>
<dbReference type="PANTHER" id="PTHR45436">
    <property type="entry name" value="SENSOR HISTIDINE KINASE YKOH"/>
    <property type="match status" value="1"/>
</dbReference>
<keyword evidence="4" id="KW-0597">Phosphoprotein</keyword>
<dbReference type="InterPro" id="IPR050428">
    <property type="entry name" value="TCS_sensor_his_kinase"/>
</dbReference>
<dbReference type="InterPro" id="IPR036097">
    <property type="entry name" value="HisK_dim/P_sf"/>
</dbReference>
<dbReference type="PROSITE" id="PS50109">
    <property type="entry name" value="HIS_KIN"/>
    <property type="match status" value="1"/>
</dbReference>
<dbReference type="Pfam" id="PF00512">
    <property type="entry name" value="HisKA"/>
    <property type="match status" value="1"/>
</dbReference>
<name>A0ABV4Y745_9CYAN</name>
<organism evidence="13 14">
    <name type="scientific">Floridaenema fluviatile BLCC-F154</name>
    <dbReference type="NCBI Taxonomy" id="3153640"/>
    <lineage>
        <taxon>Bacteria</taxon>
        <taxon>Bacillati</taxon>
        <taxon>Cyanobacteriota</taxon>
        <taxon>Cyanophyceae</taxon>
        <taxon>Oscillatoriophycideae</taxon>
        <taxon>Aerosakkonematales</taxon>
        <taxon>Aerosakkonemataceae</taxon>
        <taxon>Floridanema</taxon>
        <taxon>Floridanema fluviatile</taxon>
    </lineage>
</organism>
<dbReference type="CDD" id="cd00075">
    <property type="entry name" value="HATPase"/>
    <property type="match status" value="1"/>
</dbReference>
<dbReference type="SUPFAM" id="SSF47384">
    <property type="entry name" value="Homodimeric domain of signal transducing histidine kinase"/>
    <property type="match status" value="1"/>
</dbReference>
<proteinExistence type="predicted"/>
<dbReference type="Gene3D" id="1.10.287.130">
    <property type="match status" value="1"/>
</dbReference>
<dbReference type="Pfam" id="PF02518">
    <property type="entry name" value="HATPase_c"/>
    <property type="match status" value="1"/>
</dbReference>
<dbReference type="PANTHER" id="PTHR45436:SF5">
    <property type="entry name" value="SENSOR HISTIDINE KINASE TRCS"/>
    <property type="match status" value="1"/>
</dbReference>
<dbReference type="Proteomes" id="UP001576776">
    <property type="component" value="Unassembled WGS sequence"/>
</dbReference>
<keyword evidence="14" id="KW-1185">Reference proteome</keyword>
<keyword evidence="7 13" id="KW-0418">Kinase</keyword>
<keyword evidence="10 11" id="KW-0472">Membrane</keyword>
<dbReference type="SMART" id="SM00388">
    <property type="entry name" value="HisKA"/>
    <property type="match status" value="1"/>
</dbReference>
<comment type="subcellular location">
    <subcellularLocation>
        <location evidence="2">Membrane</location>
    </subcellularLocation>
</comment>
<dbReference type="Gene3D" id="3.30.565.10">
    <property type="entry name" value="Histidine kinase-like ATPase, C-terminal domain"/>
    <property type="match status" value="1"/>
</dbReference>
<dbReference type="CDD" id="cd00082">
    <property type="entry name" value="HisKA"/>
    <property type="match status" value="1"/>
</dbReference>
<keyword evidence="9" id="KW-0902">Two-component regulatory system</keyword>
<keyword evidence="8 11" id="KW-1133">Transmembrane helix</keyword>
<evidence type="ECO:0000256" key="3">
    <source>
        <dbReference type="ARBA" id="ARBA00012438"/>
    </source>
</evidence>
<dbReference type="InterPro" id="IPR003661">
    <property type="entry name" value="HisK_dim/P_dom"/>
</dbReference>
<feature type="transmembrane region" description="Helical" evidence="11">
    <location>
        <begin position="21"/>
        <end position="40"/>
    </location>
</feature>
<evidence type="ECO:0000256" key="6">
    <source>
        <dbReference type="ARBA" id="ARBA00022692"/>
    </source>
</evidence>
<gene>
    <name evidence="13" type="ORF">ACE1B6_05055</name>
</gene>
<dbReference type="PRINTS" id="PR00344">
    <property type="entry name" value="BCTRLSENSOR"/>
</dbReference>
<evidence type="ECO:0000256" key="7">
    <source>
        <dbReference type="ARBA" id="ARBA00022777"/>
    </source>
</evidence>
<keyword evidence="6 11" id="KW-0812">Transmembrane</keyword>
<dbReference type="SMART" id="SM00387">
    <property type="entry name" value="HATPase_c"/>
    <property type="match status" value="1"/>
</dbReference>
<dbReference type="RefSeq" id="WP_413256152.1">
    <property type="nucleotide sequence ID" value="NZ_JBHFNS010000019.1"/>
</dbReference>
<evidence type="ECO:0000256" key="5">
    <source>
        <dbReference type="ARBA" id="ARBA00022679"/>
    </source>
</evidence>
<dbReference type="InterPro" id="IPR036890">
    <property type="entry name" value="HATPase_C_sf"/>
</dbReference>
<comment type="catalytic activity">
    <reaction evidence="1">
        <text>ATP + protein L-histidine = ADP + protein N-phospho-L-histidine.</text>
        <dbReference type="EC" id="2.7.13.3"/>
    </reaction>
</comment>
<dbReference type="EMBL" id="JBHFNS010000019">
    <property type="protein sequence ID" value="MFB2934626.1"/>
    <property type="molecule type" value="Genomic_DNA"/>
</dbReference>
<dbReference type="GO" id="GO:0016301">
    <property type="term" value="F:kinase activity"/>
    <property type="evidence" value="ECO:0007669"/>
    <property type="project" value="UniProtKB-KW"/>
</dbReference>
<evidence type="ECO:0000259" key="12">
    <source>
        <dbReference type="PROSITE" id="PS50109"/>
    </source>
</evidence>
<dbReference type="InterPro" id="IPR004358">
    <property type="entry name" value="Sig_transdc_His_kin-like_C"/>
</dbReference>
<evidence type="ECO:0000256" key="8">
    <source>
        <dbReference type="ARBA" id="ARBA00022989"/>
    </source>
</evidence>
<feature type="domain" description="Histidine kinase" evidence="12">
    <location>
        <begin position="228"/>
        <end position="447"/>
    </location>
</feature>